<dbReference type="InterPro" id="IPR013187">
    <property type="entry name" value="F-box-assoc_dom_typ3"/>
</dbReference>
<keyword evidence="3" id="KW-1185">Reference proteome</keyword>
<dbReference type="EMBL" id="JACEIK010000592">
    <property type="protein sequence ID" value="MCD7459532.1"/>
    <property type="molecule type" value="Genomic_DNA"/>
</dbReference>
<organism evidence="2 3">
    <name type="scientific">Datura stramonium</name>
    <name type="common">Jimsonweed</name>
    <name type="synonym">Common thornapple</name>
    <dbReference type="NCBI Taxonomy" id="4076"/>
    <lineage>
        <taxon>Eukaryota</taxon>
        <taxon>Viridiplantae</taxon>
        <taxon>Streptophyta</taxon>
        <taxon>Embryophyta</taxon>
        <taxon>Tracheophyta</taxon>
        <taxon>Spermatophyta</taxon>
        <taxon>Magnoliopsida</taxon>
        <taxon>eudicotyledons</taxon>
        <taxon>Gunneridae</taxon>
        <taxon>Pentapetalae</taxon>
        <taxon>asterids</taxon>
        <taxon>lamiids</taxon>
        <taxon>Solanales</taxon>
        <taxon>Solanaceae</taxon>
        <taxon>Solanoideae</taxon>
        <taxon>Datureae</taxon>
        <taxon>Datura</taxon>
    </lineage>
</organism>
<dbReference type="Pfam" id="PF08268">
    <property type="entry name" value="FBA_3"/>
    <property type="match status" value="1"/>
</dbReference>
<dbReference type="Proteomes" id="UP000823775">
    <property type="component" value="Unassembled WGS sequence"/>
</dbReference>
<proteinExistence type="predicted"/>
<gene>
    <name evidence="2" type="ORF">HAX54_041196</name>
</gene>
<dbReference type="NCBIfam" id="TIGR01640">
    <property type="entry name" value="F_box_assoc_1"/>
    <property type="match status" value="1"/>
</dbReference>
<comment type="caution">
    <text evidence="2">The sequence shown here is derived from an EMBL/GenBank/DDBJ whole genome shotgun (WGS) entry which is preliminary data.</text>
</comment>
<evidence type="ECO:0000259" key="1">
    <source>
        <dbReference type="Pfam" id="PF08268"/>
    </source>
</evidence>
<dbReference type="PANTHER" id="PTHR31111">
    <property type="entry name" value="BNAA05G37150D PROTEIN-RELATED"/>
    <property type="match status" value="1"/>
</dbReference>
<name>A0ABS8SL10_DATST</name>
<accession>A0ABS8SL10</accession>
<feature type="domain" description="F-box associated beta-propeller type 3" evidence="1">
    <location>
        <begin position="25"/>
        <end position="126"/>
    </location>
</feature>
<evidence type="ECO:0000313" key="2">
    <source>
        <dbReference type="EMBL" id="MCD7459532.1"/>
    </source>
</evidence>
<dbReference type="PANTHER" id="PTHR31111:SF138">
    <property type="entry name" value="F-BOX ASSOCIATED DOMAIN-CONTAINING PROTEIN"/>
    <property type="match status" value="1"/>
</dbReference>
<sequence length="129" mass="14963">MLSIIDKSRGDTKSISPDIVYCMASVCINGVIYRFANEANKRAIAAFDIKFENFNIIASWNSSESHHHWEGGNYRMIEVKGNLAVADCENWLIRGYIHLWIYLEEIKVEKEDEWKSHTIHFPSIWKGSI</sequence>
<evidence type="ECO:0000313" key="3">
    <source>
        <dbReference type="Proteomes" id="UP000823775"/>
    </source>
</evidence>
<dbReference type="InterPro" id="IPR017451">
    <property type="entry name" value="F-box-assoc_interact_dom"/>
</dbReference>
<protein>
    <recommendedName>
        <fullName evidence="1">F-box associated beta-propeller type 3 domain-containing protein</fullName>
    </recommendedName>
</protein>
<reference evidence="2 3" key="1">
    <citation type="journal article" date="2021" name="BMC Genomics">
        <title>Datura genome reveals duplications of psychoactive alkaloid biosynthetic genes and high mutation rate following tissue culture.</title>
        <authorList>
            <person name="Rajewski A."/>
            <person name="Carter-House D."/>
            <person name="Stajich J."/>
            <person name="Litt A."/>
        </authorList>
    </citation>
    <scope>NUCLEOTIDE SEQUENCE [LARGE SCALE GENOMIC DNA]</scope>
    <source>
        <strain evidence="2">AR-01</strain>
    </source>
</reference>